<protein>
    <recommendedName>
        <fullName evidence="3">Fibronectin type-III domain-containing protein</fullName>
    </recommendedName>
</protein>
<proteinExistence type="predicted"/>
<dbReference type="VEuPathDB" id="VectorBase:GAUT048990"/>
<dbReference type="AlphaFoldDB" id="A0A1A9VVH3"/>
<dbReference type="Proteomes" id="UP000078200">
    <property type="component" value="Unassembled WGS sequence"/>
</dbReference>
<name>A0A1A9VVH3_GLOAU</name>
<keyword evidence="2" id="KW-1185">Reference proteome</keyword>
<evidence type="ECO:0000313" key="2">
    <source>
        <dbReference type="Proteomes" id="UP000078200"/>
    </source>
</evidence>
<dbReference type="STRING" id="7395.A0A1A9VVH3"/>
<organism evidence="1 2">
    <name type="scientific">Glossina austeni</name>
    <name type="common">Savannah tsetse fly</name>
    <dbReference type="NCBI Taxonomy" id="7395"/>
    <lineage>
        <taxon>Eukaryota</taxon>
        <taxon>Metazoa</taxon>
        <taxon>Ecdysozoa</taxon>
        <taxon>Arthropoda</taxon>
        <taxon>Hexapoda</taxon>
        <taxon>Insecta</taxon>
        <taxon>Pterygota</taxon>
        <taxon>Neoptera</taxon>
        <taxon>Endopterygota</taxon>
        <taxon>Diptera</taxon>
        <taxon>Brachycera</taxon>
        <taxon>Muscomorpha</taxon>
        <taxon>Hippoboscoidea</taxon>
        <taxon>Glossinidae</taxon>
        <taxon>Glossina</taxon>
    </lineage>
</organism>
<accession>A0A1A9VVH3</accession>
<evidence type="ECO:0008006" key="3">
    <source>
        <dbReference type="Google" id="ProtNLM"/>
    </source>
</evidence>
<evidence type="ECO:0000313" key="1">
    <source>
        <dbReference type="EnsemblMetazoa" id="GAUT048990-PA"/>
    </source>
</evidence>
<sequence length="240" mass="27577">MQESLPMKKDYKEYKTIAVRTLKAAKTFTADVNSMKGYHAIISLERVEVQIEASANSIKFSLVDTQNYEFVNITCKDIINNSVTQADDEHVCPKLKPCSTYIASLSIKVLHKDEEVVEEQTEEVKTKYLGKRSVLKLLKFILNYYDFQVPEVKILSADPYAESIILYWYSKNPTCVSTYEIEAKSQEKDFQWTLTNDKSFLLMTNLLPCSEYNIQLKTYDIGKVLIGTEKLNSSTHYLGK</sequence>
<dbReference type="EnsemblMetazoa" id="GAUT048990-RA">
    <property type="protein sequence ID" value="GAUT048990-PA"/>
    <property type="gene ID" value="GAUT048990"/>
</dbReference>
<reference evidence="1" key="1">
    <citation type="submission" date="2020-05" db="UniProtKB">
        <authorList>
            <consortium name="EnsemblMetazoa"/>
        </authorList>
    </citation>
    <scope>IDENTIFICATION</scope>
    <source>
        <strain evidence="1">TTRI</strain>
    </source>
</reference>